<dbReference type="Proteomes" id="UP001642484">
    <property type="component" value="Unassembled WGS sequence"/>
</dbReference>
<feature type="domain" description="Protein kinase" evidence="12">
    <location>
        <begin position="54"/>
        <end position="342"/>
    </location>
</feature>
<dbReference type="PROSITE" id="PS50011">
    <property type="entry name" value="PROTEIN_KINASE_DOM"/>
    <property type="match status" value="1"/>
</dbReference>
<feature type="region of interest" description="Disordered" evidence="10">
    <location>
        <begin position="818"/>
        <end position="840"/>
    </location>
</feature>
<accession>A0ABP0LCA4</accession>
<dbReference type="InterPro" id="IPR000253">
    <property type="entry name" value="FHA_dom"/>
</dbReference>
<dbReference type="EC" id="2.7.11.1" evidence="1"/>
<evidence type="ECO:0000259" key="11">
    <source>
        <dbReference type="PROSITE" id="PS50006"/>
    </source>
</evidence>
<evidence type="ECO:0000313" key="13">
    <source>
        <dbReference type="EMBL" id="CAK9036792.1"/>
    </source>
</evidence>
<feature type="region of interest" description="Disordered" evidence="10">
    <location>
        <begin position="860"/>
        <end position="930"/>
    </location>
</feature>
<feature type="compositionally biased region" description="Pro residues" evidence="10">
    <location>
        <begin position="454"/>
        <end position="467"/>
    </location>
</feature>
<feature type="compositionally biased region" description="Acidic residues" evidence="10">
    <location>
        <begin position="914"/>
        <end position="928"/>
    </location>
</feature>
<dbReference type="PROSITE" id="PS50006">
    <property type="entry name" value="FHA_DOMAIN"/>
    <property type="match status" value="1"/>
</dbReference>
<dbReference type="InterPro" id="IPR011009">
    <property type="entry name" value="Kinase-like_dom_sf"/>
</dbReference>
<evidence type="ECO:0000256" key="2">
    <source>
        <dbReference type="ARBA" id="ARBA00022527"/>
    </source>
</evidence>
<evidence type="ECO:0000256" key="1">
    <source>
        <dbReference type="ARBA" id="ARBA00012513"/>
    </source>
</evidence>
<dbReference type="CDD" id="cd20379">
    <property type="entry name" value="Tudor_dTUD-like"/>
    <property type="match status" value="1"/>
</dbReference>
<dbReference type="SMART" id="SM00220">
    <property type="entry name" value="S_TKc"/>
    <property type="match status" value="1"/>
</dbReference>
<keyword evidence="14" id="KW-1185">Reference proteome</keyword>
<dbReference type="Gene3D" id="2.30.30.140">
    <property type="match status" value="1"/>
</dbReference>
<sequence>MATGFGIGFLDRWKSDWIDPALNYIEGRPKTDSHLNEASNEYSEEEIKASTKNFDPSCLLGSGTFGSVYRGTMNDGTEVAIKVLHVPEEAGFEEEVQVLSRFRHPNLVILMGFARHEEGWRSLIYEFLAGSDVSKRIQRSRQQLEPFKWKARLSAAVDAACGLSHLHHMTPRAFHRDIKGPNILLDKNGTAKMADFGLSCVSEGAQHKVKQASGTVGYACPEYIRTGIITEGSEVCRCALSPSLSFRTLELEVHSFGMVLLELLTGAPPAVEKPNRPGEFNYLVDHIQGSKAKVIGMLDESGQFPVVISQALTDVSFRCIRPNPVERPLFKMLVDELRDLYLSSPAEPGDADVTRDHRESQREKAPPAVRRVLLSVGTVVTSRWRGGTSWLRGRIIHINRDGTFKIQYDHGEIEPNVPALNIRAVDLPAVPRRDKEEGYGPPPPPPPPRRETPRPPPRPKSVAPPNPDRNDRNDPPWLAQPNGHAGLPGARGEHLGDLLDPSAVPPYRLWCVYAEGVDLGKLTAQQRSLSSNLPELVVGRTAQPAAVWETLVPDKRFHATISREHLKVIARQGSQGAQASFSVACLSLNGVMLNGHFIGNDSGERPLQHGDALAFATMVDVMAPIENQSRKPFVVLQFEVLGPSPAAEALPTAYPSSPRLRSAPVKGPFDDLEDRKELLHPPPGMVAGRWRTSPTAEGPPDALFCLELHGNELRPGLPAEARQLFFCCDSQARPSRLRVGRYYQRHLWENILSEEILTGGTLWAAMMAQDHFEIAAIRRNNPQLAEPPDWRFRLRVLSAAGVVLNYSIMCTAGDERELSPSDTLTVKRPHSRASTKPAISDSCPPGLHLTFIPLVGPLVSLGPPSPEQDGDVPQLPELSDSDTEDRRAPGHDFPVGVGVLQPPTGVLHLQRDSSDEEEAEAQAEEEDGSFQGRIQTAKTRILEAPVEGDPDDLFARTGFRAGDVGVEEELPDPPEDLDGTLSLTRRGHISGSWLPSFSC</sequence>
<dbReference type="PANTHER" id="PTHR48006:SF102">
    <property type="entry name" value="LEUCINE-RICH REPEAT-CONTAINING PROTEIN DDB_G0281931-RELATED"/>
    <property type="match status" value="1"/>
</dbReference>
<dbReference type="Pfam" id="PF00069">
    <property type="entry name" value="Pkinase"/>
    <property type="match status" value="1"/>
</dbReference>
<dbReference type="Gene3D" id="3.30.200.20">
    <property type="entry name" value="Phosphorylase Kinase, domain 1"/>
    <property type="match status" value="1"/>
</dbReference>
<dbReference type="EMBL" id="CAXAMN010011980">
    <property type="protein sequence ID" value="CAK9036792.1"/>
    <property type="molecule type" value="Genomic_DNA"/>
</dbReference>
<dbReference type="InterPro" id="IPR000719">
    <property type="entry name" value="Prot_kinase_dom"/>
</dbReference>
<evidence type="ECO:0000256" key="4">
    <source>
        <dbReference type="ARBA" id="ARBA00022741"/>
    </source>
</evidence>
<keyword evidence="4 9" id="KW-0547">Nucleotide-binding</keyword>
<protein>
    <recommendedName>
        <fullName evidence="1">non-specific serine/threonine protein kinase</fullName>
        <ecNumber evidence="1">2.7.11.1</ecNumber>
    </recommendedName>
</protein>
<evidence type="ECO:0000256" key="3">
    <source>
        <dbReference type="ARBA" id="ARBA00022679"/>
    </source>
</evidence>
<feature type="compositionally biased region" description="Basic and acidic residues" evidence="10">
    <location>
        <begin position="352"/>
        <end position="365"/>
    </location>
</feature>
<dbReference type="Gene3D" id="1.10.510.10">
    <property type="entry name" value="Transferase(Phosphotransferase) domain 1"/>
    <property type="match status" value="1"/>
</dbReference>
<keyword evidence="5" id="KW-0418">Kinase</keyword>
<comment type="catalytic activity">
    <reaction evidence="7">
        <text>L-threonyl-[protein] + ATP = O-phospho-L-threonyl-[protein] + ADP + H(+)</text>
        <dbReference type="Rhea" id="RHEA:46608"/>
        <dbReference type="Rhea" id="RHEA-COMP:11060"/>
        <dbReference type="Rhea" id="RHEA-COMP:11605"/>
        <dbReference type="ChEBI" id="CHEBI:15378"/>
        <dbReference type="ChEBI" id="CHEBI:30013"/>
        <dbReference type="ChEBI" id="CHEBI:30616"/>
        <dbReference type="ChEBI" id="CHEBI:61977"/>
        <dbReference type="ChEBI" id="CHEBI:456216"/>
        <dbReference type="EC" id="2.7.11.1"/>
    </reaction>
</comment>
<dbReference type="InterPro" id="IPR017441">
    <property type="entry name" value="Protein_kinase_ATP_BS"/>
</dbReference>
<feature type="binding site" evidence="9">
    <location>
        <position position="82"/>
    </location>
    <ligand>
        <name>ATP</name>
        <dbReference type="ChEBI" id="CHEBI:30616"/>
    </ligand>
</feature>
<evidence type="ECO:0000259" key="12">
    <source>
        <dbReference type="PROSITE" id="PS50011"/>
    </source>
</evidence>
<dbReference type="PANTHER" id="PTHR48006">
    <property type="entry name" value="LEUCINE-RICH REPEAT-CONTAINING PROTEIN DDB_G0281931-RELATED"/>
    <property type="match status" value="1"/>
</dbReference>
<name>A0ABP0LCA4_9DINO</name>
<feature type="domain" description="FHA" evidence="11">
    <location>
        <begin position="536"/>
        <end position="598"/>
    </location>
</feature>
<comment type="caution">
    <text evidence="13">The sequence shown here is derived from an EMBL/GenBank/DDBJ whole genome shotgun (WGS) entry which is preliminary data.</text>
</comment>
<dbReference type="PROSITE" id="PS00107">
    <property type="entry name" value="PROTEIN_KINASE_ATP"/>
    <property type="match status" value="1"/>
</dbReference>
<keyword evidence="2" id="KW-0723">Serine/threonine-protein kinase</keyword>
<proteinExistence type="predicted"/>
<evidence type="ECO:0000256" key="6">
    <source>
        <dbReference type="ARBA" id="ARBA00022840"/>
    </source>
</evidence>
<evidence type="ECO:0000256" key="10">
    <source>
        <dbReference type="SAM" id="MobiDB-lite"/>
    </source>
</evidence>
<evidence type="ECO:0000256" key="5">
    <source>
        <dbReference type="ARBA" id="ARBA00022777"/>
    </source>
</evidence>
<dbReference type="InterPro" id="IPR008984">
    <property type="entry name" value="SMAD_FHA_dom_sf"/>
</dbReference>
<dbReference type="InterPro" id="IPR051824">
    <property type="entry name" value="LRR_Rcpt-Like_S/T_Kinase"/>
</dbReference>
<evidence type="ECO:0000313" key="14">
    <source>
        <dbReference type="Proteomes" id="UP001642484"/>
    </source>
</evidence>
<feature type="region of interest" description="Disordered" evidence="10">
    <location>
        <begin position="345"/>
        <end position="366"/>
    </location>
</feature>
<dbReference type="SMART" id="SM00240">
    <property type="entry name" value="FHA"/>
    <property type="match status" value="1"/>
</dbReference>
<evidence type="ECO:0000256" key="9">
    <source>
        <dbReference type="PROSITE-ProRule" id="PRU10141"/>
    </source>
</evidence>
<feature type="region of interest" description="Disordered" evidence="10">
    <location>
        <begin position="431"/>
        <end position="493"/>
    </location>
</feature>
<dbReference type="Gene3D" id="2.60.200.20">
    <property type="match status" value="1"/>
</dbReference>
<gene>
    <name evidence="13" type="ORF">CCMP2556_LOCUS20423</name>
</gene>
<reference evidence="13 14" key="1">
    <citation type="submission" date="2024-02" db="EMBL/GenBank/DDBJ databases">
        <authorList>
            <person name="Chen Y."/>
            <person name="Shah S."/>
            <person name="Dougan E. K."/>
            <person name="Thang M."/>
            <person name="Chan C."/>
        </authorList>
    </citation>
    <scope>NUCLEOTIDE SEQUENCE [LARGE SCALE GENOMIC DNA]</scope>
</reference>
<dbReference type="Pfam" id="PF00498">
    <property type="entry name" value="FHA"/>
    <property type="match status" value="1"/>
</dbReference>
<dbReference type="SUPFAM" id="SSF56112">
    <property type="entry name" value="Protein kinase-like (PK-like)"/>
    <property type="match status" value="1"/>
</dbReference>
<evidence type="ECO:0000256" key="8">
    <source>
        <dbReference type="ARBA" id="ARBA00048679"/>
    </source>
</evidence>
<comment type="catalytic activity">
    <reaction evidence="8">
        <text>L-seryl-[protein] + ATP = O-phospho-L-seryl-[protein] + ADP + H(+)</text>
        <dbReference type="Rhea" id="RHEA:17989"/>
        <dbReference type="Rhea" id="RHEA-COMP:9863"/>
        <dbReference type="Rhea" id="RHEA-COMP:11604"/>
        <dbReference type="ChEBI" id="CHEBI:15378"/>
        <dbReference type="ChEBI" id="CHEBI:29999"/>
        <dbReference type="ChEBI" id="CHEBI:30616"/>
        <dbReference type="ChEBI" id="CHEBI:83421"/>
        <dbReference type="ChEBI" id="CHEBI:456216"/>
        <dbReference type="EC" id="2.7.11.1"/>
    </reaction>
</comment>
<keyword evidence="6 9" id="KW-0067">ATP-binding</keyword>
<keyword evidence="3" id="KW-0808">Transferase</keyword>
<organism evidence="13 14">
    <name type="scientific">Durusdinium trenchii</name>
    <dbReference type="NCBI Taxonomy" id="1381693"/>
    <lineage>
        <taxon>Eukaryota</taxon>
        <taxon>Sar</taxon>
        <taxon>Alveolata</taxon>
        <taxon>Dinophyceae</taxon>
        <taxon>Suessiales</taxon>
        <taxon>Symbiodiniaceae</taxon>
        <taxon>Durusdinium</taxon>
    </lineage>
</organism>
<evidence type="ECO:0000256" key="7">
    <source>
        <dbReference type="ARBA" id="ARBA00047899"/>
    </source>
</evidence>
<dbReference type="SUPFAM" id="SSF49879">
    <property type="entry name" value="SMAD/FHA domain"/>
    <property type="match status" value="1"/>
</dbReference>